<dbReference type="Proteomes" id="UP000230233">
    <property type="component" value="Chromosome IV"/>
</dbReference>
<evidence type="ECO:0000313" key="1">
    <source>
        <dbReference type="EMBL" id="PIC32496.1"/>
    </source>
</evidence>
<proteinExistence type="predicted"/>
<name>A0A2G5TZW7_9PELO</name>
<dbReference type="OrthoDB" id="5914377at2759"/>
<gene>
    <name evidence="1" type="primary">Cnig_chr_IV.g12806</name>
    <name evidence="1" type="ORF">B9Z55_012806</name>
</gene>
<evidence type="ECO:0000313" key="2">
    <source>
        <dbReference type="Proteomes" id="UP000230233"/>
    </source>
</evidence>
<dbReference type="EMBL" id="PDUG01000004">
    <property type="protein sequence ID" value="PIC32496.1"/>
    <property type="molecule type" value="Genomic_DNA"/>
</dbReference>
<protein>
    <submittedName>
        <fullName evidence="1">Uncharacterized protein</fullName>
    </submittedName>
</protein>
<keyword evidence="2" id="KW-1185">Reference proteome</keyword>
<accession>A0A2G5TZW7</accession>
<dbReference type="AlphaFoldDB" id="A0A2G5TZW7"/>
<organism evidence="1 2">
    <name type="scientific">Caenorhabditis nigoni</name>
    <dbReference type="NCBI Taxonomy" id="1611254"/>
    <lineage>
        <taxon>Eukaryota</taxon>
        <taxon>Metazoa</taxon>
        <taxon>Ecdysozoa</taxon>
        <taxon>Nematoda</taxon>
        <taxon>Chromadorea</taxon>
        <taxon>Rhabditida</taxon>
        <taxon>Rhabditina</taxon>
        <taxon>Rhabditomorpha</taxon>
        <taxon>Rhabditoidea</taxon>
        <taxon>Rhabditidae</taxon>
        <taxon>Peloderinae</taxon>
        <taxon>Caenorhabditis</taxon>
    </lineage>
</organism>
<comment type="caution">
    <text evidence="1">The sequence shown here is derived from an EMBL/GenBank/DDBJ whole genome shotgun (WGS) entry which is preliminary data.</text>
</comment>
<sequence>MQPSRLEHLNRLVENSFPKIQNFLEKITVEYEKLENAKSFWSEIYLAHLKVKEGVEIEEKLEIPDTVFIKIPRISENVLKCEDGSAVNELHNVLVYYSKE</sequence>
<reference evidence="2" key="1">
    <citation type="submission" date="2017-10" db="EMBL/GenBank/DDBJ databases">
        <title>Rapid genome shrinkage in a self-fertile nematode reveals novel sperm competition proteins.</title>
        <authorList>
            <person name="Yin D."/>
            <person name="Schwarz E.M."/>
            <person name="Thomas C.G."/>
            <person name="Felde R.L."/>
            <person name="Korf I.F."/>
            <person name="Cutter A.D."/>
            <person name="Schartner C.M."/>
            <person name="Ralston E.J."/>
            <person name="Meyer B.J."/>
            <person name="Haag E.S."/>
        </authorList>
    </citation>
    <scope>NUCLEOTIDE SEQUENCE [LARGE SCALE GENOMIC DNA]</scope>
    <source>
        <strain evidence="2">JU1422</strain>
    </source>
</reference>